<evidence type="ECO:0000313" key="2">
    <source>
        <dbReference type="EMBL" id="EIW87184.1"/>
    </source>
</evidence>
<dbReference type="RefSeq" id="XP_007763757.1">
    <property type="nucleotide sequence ID" value="XM_007765567.1"/>
</dbReference>
<feature type="compositionally biased region" description="Polar residues" evidence="1">
    <location>
        <begin position="268"/>
        <end position="279"/>
    </location>
</feature>
<evidence type="ECO:0000313" key="3">
    <source>
        <dbReference type="Proteomes" id="UP000053558"/>
    </source>
</evidence>
<gene>
    <name evidence="2" type="ORF">CONPUDRAFT_149217</name>
</gene>
<dbReference type="EMBL" id="JH711573">
    <property type="protein sequence ID" value="EIW87184.1"/>
    <property type="molecule type" value="Genomic_DNA"/>
</dbReference>
<feature type="region of interest" description="Disordered" evidence="1">
    <location>
        <begin position="682"/>
        <end position="706"/>
    </location>
</feature>
<name>A0A5M3N7V6_CONPW</name>
<dbReference type="KEGG" id="cput:CONPUDRAFT_149217"/>
<proteinExistence type="predicted"/>
<dbReference type="GeneID" id="19202566"/>
<comment type="caution">
    <text evidence="2">The sequence shown here is derived from an EMBL/GenBank/DDBJ whole genome shotgun (WGS) entry which is preliminary data.</text>
</comment>
<dbReference type="Proteomes" id="UP000053558">
    <property type="component" value="Unassembled WGS sequence"/>
</dbReference>
<feature type="region of interest" description="Disordered" evidence="1">
    <location>
        <begin position="263"/>
        <end position="293"/>
    </location>
</feature>
<accession>A0A5M3N7V6</accession>
<organism evidence="2 3">
    <name type="scientific">Coniophora puteana (strain RWD-64-598)</name>
    <name type="common">Brown rot fungus</name>
    <dbReference type="NCBI Taxonomy" id="741705"/>
    <lineage>
        <taxon>Eukaryota</taxon>
        <taxon>Fungi</taxon>
        <taxon>Dikarya</taxon>
        <taxon>Basidiomycota</taxon>
        <taxon>Agaricomycotina</taxon>
        <taxon>Agaricomycetes</taxon>
        <taxon>Agaricomycetidae</taxon>
        <taxon>Boletales</taxon>
        <taxon>Coniophorineae</taxon>
        <taxon>Coniophoraceae</taxon>
        <taxon>Coniophora</taxon>
    </lineage>
</organism>
<feature type="compositionally biased region" description="Low complexity" evidence="1">
    <location>
        <begin position="280"/>
        <end position="293"/>
    </location>
</feature>
<sequence length="706" mass="75019">MSTPNQDVRHDSTQALSSFFAEILGLRAGVKNMKLDVQNNVDDFRSRLDWGLEQFDAQEGHIEVLTARLSEQAAIQEAMEYQLAVLVGSVDDHRRSDRAFTKSLEAFMIKEFRRVSKLEEGQKALSDKVTFIQNQIDSLGRTTGTKLDAILALLSRLRPNELTTEVADTVTVHAKAAHSAFSRQLSSARRELTDVKTDVVSAAPALKSDGTALGLIGEITAERQARILANAQKRFETKLAAGHNPPSNLMGIADFVDSCMGRSKPSALATSQTDSNAGISTSAPGSLSSTSAPAPVAVVSSSPAPVATVLSPVAVAPGPAFHSSCSTASASVASVPAPSSSPLPVVSAPVAPSSSKASASVYFAPFSPPVTSTPRSTSGSSRLRRAIATVSPSTLIAPVTAPVVDSSVPVLKKSPLCVIPAINEESLEYLDYPMTKDATMRTCRPIPSLAPAVSQDDVFVAKPVSEPVGGWLTSEERKQKLQALFRREEVEGKPEATSGSFLDAKKREAEQLPALAPTPTLEGISSDESTDFNVPPTPTPASGARALARASAILDKAAFASGSGLIKRDTKMANPSSKLRQSFIPTSTLVSSKPSFKPLKPLVLPRPASSGIPIPPRVAALRKAPAPKITTKPASGIPRINRYVLALFFLEYRHLCDLFRCTLLRCIPDQDKFKIAIRSHTRDAPQAHSRQNGFAPSPAIASYRAA</sequence>
<keyword evidence="3" id="KW-1185">Reference proteome</keyword>
<feature type="region of interest" description="Disordered" evidence="1">
    <location>
        <begin position="518"/>
        <end position="543"/>
    </location>
</feature>
<dbReference type="AlphaFoldDB" id="A0A5M3N7V6"/>
<evidence type="ECO:0000256" key="1">
    <source>
        <dbReference type="SAM" id="MobiDB-lite"/>
    </source>
</evidence>
<reference evidence="3" key="1">
    <citation type="journal article" date="2012" name="Science">
        <title>The Paleozoic origin of enzymatic lignin decomposition reconstructed from 31 fungal genomes.</title>
        <authorList>
            <person name="Floudas D."/>
            <person name="Binder M."/>
            <person name="Riley R."/>
            <person name="Barry K."/>
            <person name="Blanchette R.A."/>
            <person name="Henrissat B."/>
            <person name="Martinez A.T."/>
            <person name="Otillar R."/>
            <person name="Spatafora J.W."/>
            <person name="Yadav J.S."/>
            <person name="Aerts A."/>
            <person name="Benoit I."/>
            <person name="Boyd A."/>
            <person name="Carlson A."/>
            <person name="Copeland A."/>
            <person name="Coutinho P.M."/>
            <person name="de Vries R.P."/>
            <person name="Ferreira P."/>
            <person name="Findley K."/>
            <person name="Foster B."/>
            <person name="Gaskell J."/>
            <person name="Glotzer D."/>
            <person name="Gorecki P."/>
            <person name="Heitman J."/>
            <person name="Hesse C."/>
            <person name="Hori C."/>
            <person name="Igarashi K."/>
            <person name="Jurgens J.A."/>
            <person name="Kallen N."/>
            <person name="Kersten P."/>
            <person name="Kohler A."/>
            <person name="Kuees U."/>
            <person name="Kumar T.K.A."/>
            <person name="Kuo A."/>
            <person name="LaButti K."/>
            <person name="Larrondo L.F."/>
            <person name="Lindquist E."/>
            <person name="Ling A."/>
            <person name="Lombard V."/>
            <person name="Lucas S."/>
            <person name="Lundell T."/>
            <person name="Martin R."/>
            <person name="McLaughlin D.J."/>
            <person name="Morgenstern I."/>
            <person name="Morin E."/>
            <person name="Murat C."/>
            <person name="Nagy L.G."/>
            <person name="Nolan M."/>
            <person name="Ohm R.A."/>
            <person name="Patyshakuliyeva A."/>
            <person name="Rokas A."/>
            <person name="Ruiz-Duenas F.J."/>
            <person name="Sabat G."/>
            <person name="Salamov A."/>
            <person name="Samejima M."/>
            <person name="Schmutz J."/>
            <person name="Slot J.C."/>
            <person name="St John F."/>
            <person name="Stenlid J."/>
            <person name="Sun H."/>
            <person name="Sun S."/>
            <person name="Syed K."/>
            <person name="Tsang A."/>
            <person name="Wiebenga A."/>
            <person name="Young D."/>
            <person name="Pisabarro A."/>
            <person name="Eastwood D.C."/>
            <person name="Martin F."/>
            <person name="Cullen D."/>
            <person name="Grigoriev I.V."/>
            <person name="Hibbett D.S."/>
        </authorList>
    </citation>
    <scope>NUCLEOTIDE SEQUENCE [LARGE SCALE GENOMIC DNA]</scope>
    <source>
        <strain evidence="3">RWD-64-598 SS2</strain>
    </source>
</reference>
<protein>
    <submittedName>
        <fullName evidence="2">Uncharacterized protein</fullName>
    </submittedName>
</protein>